<evidence type="ECO:0008006" key="4">
    <source>
        <dbReference type="Google" id="ProtNLM"/>
    </source>
</evidence>
<accession>A0ABW5JY02</accession>
<gene>
    <name evidence="2" type="ORF">ACFSQS_14820</name>
</gene>
<sequence length="225" mass="26631">MDWNYQRTGSFEFSSIQNINLKNWNLYYFQTYKYGEDYADKIRTEITQKASKETTYAEQQNATRDLCLNYLKKDWLSYIYMHFKGAFKMFLDPGRFDIYNFFELDKQVGEGFLKAYYKEGFSGVFNYLKVQPLIIIIIIPILMLFNILKLIGFALFWKNNYKTAPKVFWFMLFIIAYITVLTGLIGASRFLVSVLPIYLLFAVLGFSRKKKPLQVFKQGLVSRSL</sequence>
<evidence type="ECO:0000313" key="3">
    <source>
        <dbReference type="Proteomes" id="UP001597441"/>
    </source>
</evidence>
<keyword evidence="1" id="KW-1133">Transmembrane helix</keyword>
<feature type="transmembrane region" description="Helical" evidence="1">
    <location>
        <begin position="190"/>
        <end position="207"/>
    </location>
</feature>
<keyword evidence="3" id="KW-1185">Reference proteome</keyword>
<dbReference type="RefSeq" id="WP_388020993.1">
    <property type="nucleotide sequence ID" value="NZ_JBHUDT010000008.1"/>
</dbReference>
<name>A0ABW5JY02_9FLAO</name>
<organism evidence="2 3">
    <name type="scientific">Gelatiniphilus marinus</name>
    <dbReference type="NCBI Taxonomy" id="1759464"/>
    <lineage>
        <taxon>Bacteria</taxon>
        <taxon>Pseudomonadati</taxon>
        <taxon>Bacteroidota</taxon>
        <taxon>Flavobacteriia</taxon>
        <taxon>Flavobacteriales</taxon>
        <taxon>Flavobacteriaceae</taxon>
        <taxon>Gelatiniphilus</taxon>
    </lineage>
</organism>
<feature type="transmembrane region" description="Helical" evidence="1">
    <location>
        <begin position="133"/>
        <end position="155"/>
    </location>
</feature>
<keyword evidence="1" id="KW-0472">Membrane</keyword>
<feature type="transmembrane region" description="Helical" evidence="1">
    <location>
        <begin position="167"/>
        <end position="184"/>
    </location>
</feature>
<dbReference type="Proteomes" id="UP001597441">
    <property type="component" value="Unassembled WGS sequence"/>
</dbReference>
<protein>
    <recommendedName>
        <fullName evidence="4">DUF1189 domain-containing protein</fullName>
    </recommendedName>
</protein>
<keyword evidence="1" id="KW-0812">Transmembrane</keyword>
<proteinExistence type="predicted"/>
<reference evidence="3" key="1">
    <citation type="journal article" date="2019" name="Int. J. Syst. Evol. Microbiol.">
        <title>The Global Catalogue of Microorganisms (GCM) 10K type strain sequencing project: providing services to taxonomists for standard genome sequencing and annotation.</title>
        <authorList>
            <consortium name="The Broad Institute Genomics Platform"/>
            <consortium name="The Broad Institute Genome Sequencing Center for Infectious Disease"/>
            <person name="Wu L."/>
            <person name="Ma J."/>
        </authorList>
    </citation>
    <scope>NUCLEOTIDE SEQUENCE [LARGE SCALE GENOMIC DNA]</scope>
    <source>
        <strain evidence="3">KCTC 42903</strain>
    </source>
</reference>
<evidence type="ECO:0000313" key="2">
    <source>
        <dbReference type="EMBL" id="MFD2536383.1"/>
    </source>
</evidence>
<dbReference type="EMBL" id="JBHULK010000008">
    <property type="protein sequence ID" value="MFD2536383.1"/>
    <property type="molecule type" value="Genomic_DNA"/>
</dbReference>
<comment type="caution">
    <text evidence="2">The sequence shown here is derived from an EMBL/GenBank/DDBJ whole genome shotgun (WGS) entry which is preliminary data.</text>
</comment>
<evidence type="ECO:0000256" key="1">
    <source>
        <dbReference type="SAM" id="Phobius"/>
    </source>
</evidence>